<keyword evidence="1" id="KW-0344">Guanine-nucleotide releasing factor</keyword>
<dbReference type="EMBL" id="FNVT01000018">
    <property type="protein sequence ID" value="SEH01053.1"/>
    <property type="molecule type" value="Genomic_DNA"/>
</dbReference>
<organism evidence="5 6">
    <name type="scientific">Nonomuraea solani</name>
    <dbReference type="NCBI Taxonomy" id="1144553"/>
    <lineage>
        <taxon>Bacteria</taxon>
        <taxon>Bacillati</taxon>
        <taxon>Actinomycetota</taxon>
        <taxon>Actinomycetes</taxon>
        <taxon>Streptosporangiales</taxon>
        <taxon>Streptosporangiaceae</taxon>
        <taxon>Nonomuraea</taxon>
    </lineage>
</organism>
<feature type="signal peptide" evidence="3">
    <location>
        <begin position="1"/>
        <end position="27"/>
    </location>
</feature>
<protein>
    <submittedName>
        <fullName evidence="5">Alpha-tubulin suppressor</fullName>
    </submittedName>
</protein>
<feature type="chain" id="PRO_5038397845" evidence="3">
    <location>
        <begin position="28"/>
        <end position="392"/>
    </location>
</feature>
<dbReference type="GO" id="GO:0005737">
    <property type="term" value="C:cytoplasm"/>
    <property type="evidence" value="ECO:0007669"/>
    <property type="project" value="TreeGrafter"/>
</dbReference>
<evidence type="ECO:0000313" key="5">
    <source>
        <dbReference type="EMBL" id="SEH01053.1"/>
    </source>
</evidence>
<evidence type="ECO:0000256" key="3">
    <source>
        <dbReference type="SAM" id="SignalP"/>
    </source>
</evidence>
<name>A0A1H6EUK2_9ACTN</name>
<dbReference type="PROSITE" id="PS50012">
    <property type="entry name" value="RCC1_3"/>
    <property type="match status" value="7"/>
</dbReference>
<dbReference type="PANTHER" id="PTHR45982:SF1">
    <property type="entry name" value="REGULATOR OF CHROMOSOME CONDENSATION"/>
    <property type="match status" value="1"/>
</dbReference>
<evidence type="ECO:0000256" key="1">
    <source>
        <dbReference type="ARBA" id="ARBA00022658"/>
    </source>
</evidence>
<dbReference type="AlphaFoldDB" id="A0A1H6EUK2"/>
<dbReference type="PROSITE" id="PS00626">
    <property type="entry name" value="RCC1_2"/>
    <property type="match status" value="1"/>
</dbReference>
<accession>A0A1H6EUK2</accession>
<dbReference type="Gene3D" id="2.130.10.30">
    <property type="entry name" value="Regulator of chromosome condensation 1/beta-lactamase-inhibitor protein II"/>
    <property type="match status" value="2"/>
</dbReference>
<dbReference type="InterPro" id="IPR009091">
    <property type="entry name" value="RCC1/BLIP-II"/>
</dbReference>
<evidence type="ECO:0000259" key="4">
    <source>
        <dbReference type="Pfam" id="PF25390"/>
    </source>
</evidence>
<reference evidence="5 6" key="1">
    <citation type="submission" date="2016-10" db="EMBL/GenBank/DDBJ databases">
        <authorList>
            <person name="de Groot N.N."/>
        </authorList>
    </citation>
    <scope>NUCLEOTIDE SEQUENCE [LARGE SCALE GENOMIC DNA]</scope>
    <source>
        <strain evidence="5 6">CGMCC 4.7037</strain>
    </source>
</reference>
<dbReference type="InterPro" id="IPR051553">
    <property type="entry name" value="Ran_GTPase-activating"/>
</dbReference>
<dbReference type="PRINTS" id="PR00633">
    <property type="entry name" value="RCCNDNSATION"/>
</dbReference>
<evidence type="ECO:0000313" key="6">
    <source>
        <dbReference type="Proteomes" id="UP000236732"/>
    </source>
</evidence>
<evidence type="ECO:0000256" key="2">
    <source>
        <dbReference type="ARBA" id="ARBA00022737"/>
    </source>
</evidence>
<dbReference type="PANTHER" id="PTHR45982">
    <property type="entry name" value="REGULATOR OF CHROMOSOME CONDENSATION"/>
    <property type="match status" value="1"/>
</dbReference>
<keyword evidence="3" id="KW-0732">Signal</keyword>
<dbReference type="Pfam" id="PF13540">
    <property type="entry name" value="RCC1_2"/>
    <property type="match status" value="1"/>
</dbReference>
<keyword evidence="2" id="KW-0677">Repeat</keyword>
<keyword evidence="6" id="KW-1185">Reference proteome</keyword>
<feature type="domain" description="RCC1-like" evidence="4">
    <location>
        <begin position="107"/>
        <end position="389"/>
    </location>
</feature>
<proteinExistence type="predicted"/>
<dbReference type="Proteomes" id="UP000236732">
    <property type="component" value="Unassembled WGS sequence"/>
</dbReference>
<dbReference type="InterPro" id="IPR058923">
    <property type="entry name" value="RCC1-like_dom"/>
</dbReference>
<dbReference type="GO" id="GO:0005085">
    <property type="term" value="F:guanyl-nucleotide exchange factor activity"/>
    <property type="evidence" value="ECO:0007669"/>
    <property type="project" value="TreeGrafter"/>
</dbReference>
<dbReference type="SUPFAM" id="SSF50985">
    <property type="entry name" value="RCC1/BLIP-II"/>
    <property type="match status" value="1"/>
</dbReference>
<sequence>MRGSRGKLAGMAIAIAVMATTGAPASAAAPVWNQGWAWGDGGGGQLGNGGHSLSQVPAQIAGDTPILRDIATGRSHTIALDVGGTVWAWGSNSVGQLGVSGLPEALEPVKVANLPEIVQVAANKNSSLALDVTGHVWGWGANDSGQLGNGTFQNGVVSPAPAQVDEVSKIAAGDDHTLAVRDGRVLAWGANGSGQLGIGTPTAPSALPQEAKLPAGLEVVDIAAGLSHSLALGAPDPGRTVWAWGGNQAGQLGDGTFTSQAKPVPIKVAGETANVIDIAAGDEHSLAVTGDTGYAWGRNNLGQLGTGDFTPPVPEAKRVQHLTRAVEIAGGGRFSMARDDDGKVWTWGLNHEGQLGDGTFTLSATPHVVLTNIVKVATSSNSRHATAIEKAP</sequence>
<gene>
    <name evidence="5" type="ORF">SAMN05444920_118242</name>
</gene>
<dbReference type="Pfam" id="PF25390">
    <property type="entry name" value="WD40_RLD"/>
    <property type="match status" value="1"/>
</dbReference>
<dbReference type="InterPro" id="IPR000408">
    <property type="entry name" value="Reg_chr_condens"/>
</dbReference>